<keyword evidence="4" id="KW-1185">Reference proteome</keyword>
<dbReference type="Pfam" id="PF07963">
    <property type="entry name" value="N_methyl"/>
    <property type="match status" value="1"/>
</dbReference>
<protein>
    <submittedName>
        <fullName evidence="3">Type IV pilin protein</fullName>
    </submittedName>
</protein>
<sequence>MRNQQGFTLIEIMITVAIVGILAAIAYPSYMQYVLTSSRAQATTELTEIANLQEQYYLDHNRYAASLDQLGYTSSAITTENGRFNIKVSSTDREIDFTVTAKAIGQQLKDTTCLTFTLNYQQKKEATSNDCWKK</sequence>
<dbReference type="PANTHER" id="PTHR30093">
    <property type="entry name" value="GENERAL SECRETION PATHWAY PROTEIN G"/>
    <property type="match status" value="1"/>
</dbReference>
<evidence type="ECO:0000256" key="2">
    <source>
        <dbReference type="SAM" id="Phobius"/>
    </source>
</evidence>
<dbReference type="NCBIfam" id="TIGR02532">
    <property type="entry name" value="IV_pilin_GFxxxE"/>
    <property type="match status" value="1"/>
</dbReference>
<feature type="transmembrane region" description="Helical" evidence="2">
    <location>
        <begin position="7"/>
        <end position="30"/>
    </location>
</feature>
<accession>A0ABS8WBX4</accession>
<evidence type="ECO:0000313" key="4">
    <source>
        <dbReference type="Proteomes" id="UP001201273"/>
    </source>
</evidence>
<name>A0ABS8WBX4_9GAMM</name>
<evidence type="ECO:0000313" key="3">
    <source>
        <dbReference type="EMBL" id="MCE2596527.1"/>
    </source>
</evidence>
<gene>
    <name evidence="3" type="ORF">K6Y31_17160</name>
</gene>
<dbReference type="InterPro" id="IPR012902">
    <property type="entry name" value="N_methyl_site"/>
</dbReference>
<dbReference type="RefSeq" id="WP_233054163.1">
    <property type="nucleotide sequence ID" value="NZ_JAIMJA010000020.1"/>
</dbReference>
<dbReference type="SUPFAM" id="SSF54523">
    <property type="entry name" value="Pili subunits"/>
    <property type="match status" value="1"/>
</dbReference>
<reference evidence="3 4" key="1">
    <citation type="journal article" date="2022" name="Environ. Microbiol. Rep.">
        <title>Eco-phylogenetic analyses reveal divergent evolution of vitamin B12 metabolism in the marine bacterial family 'Psychromonadaceae'.</title>
        <authorList>
            <person name="Jin X."/>
            <person name="Yang Y."/>
            <person name="Cao H."/>
            <person name="Gao B."/>
            <person name="Zhao Z."/>
        </authorList>
    </citation>
    <scope>NUCLEOTIDE SEQUENCE [LARGE SCALE GENOMIC DNA]</scope>
    <source>
        <strain evidence="3 4">MKS20</strain>
    </source>
</reference>
<proteinExistence type="predicted"/>
<keyword evidence="1" id="KW-0488">Methylation</keyword>
<dbReference type="PROSITE" id="PS00409">
    <property type="entry name" value="PROKAR_NTER_METHYL"/>
    <property type="match status" value="1"/>
</dbReference>
<dbReference type="InterPro" id="IPR045584">
    <property type="entry name" value="Pilin-like"/>
</dbReference>
<keyword evidence="2" id="KW-0812">Transmembrane</keyword>
<dbReference type="InterPro" id="IPR031982">
    <property type="entry name" value="PilE-like"/>
</dbReference>
<dbReference type="Gene3D" id="3.30.700.10">
    <property type="entry name" value="Glycoprotein, Type 4 Pilin"/>
    <property type="match status" value="1"/>
</dbReference>
<evidence type="ECO:0000256" key="1">
    <source>
        <dbReference type="ARBA" id="ARBA00022481"/>
    </source>
</evidence>
<dbReference type="Proteomes" id="UP001201273">
    <property type="component" value="Unassembled WGS sequence"/>
</dbReference>
<dbReference type="InterPro" id="IPR000983">
    <property type="entry name" value="Bac_GSPG_pilin"/>
</dbReference>
<organism evidence="3 4">
    <name type="scientific">Motilimonas cestriensis</name>
    <dbReference type="NCBI Taxonomy" id="2742685"/>
    <lineage>
        <taxon>Bacteria</taxon>
        <taxon>Pseudomonadati</taxon>
        <taxon>Pseudomonadota</taxon>
        <taxon>Gammaproteobacteria</taxon>
        <taxon>Alteromonadales</taxon>
        <taxon>Alteromonadales genera incertae sedis</taxon>
        <taxon>Motilimonas</taxon>
    </lineage>
</organism>
<keyword evidence="2" id="KW-1133">Transmembrane helix</keyword>
<dbReference type="EMBL" id="JAIMJA010000020">
    <property type="protein sequence ID" value="MCE2596527.1"/>
    <property type="molecule type" value="Genomic_DNA"/>
</dbReference>
<keyword evidence="2" id="KW-0472">Membrane</keyword>
<comment type="caution">
    <text evidence="3">The sequence shown here is derived from an EMBL/GenBank/DDBJ whole genome shotgun (WGS) entry which is preliminary data.</text>
</comment>
<dbReference type="PRINTS" id="PR00813">
    <property type="entry name" value="BCTERIALGSPG"/>
</dbReference>
<dbReference type="Pfam" id="PF16732">
    <property type="entry name" value="ComP_DUS"/>
    <property type="match status" value="1"/>
</dbReference>
<dbReference type="PANTHER" id="PTHR30093:SF47">
    <property type="entry name" value="TYPE IV PILUS NON-CORE MINOR PILIN PILE"/>
    <property type="match status" value="1"/>
</dbReference>